<evidence type="ECO:0000256" key="5">
    <source>
        <dbReference type="ARBA" id="ARBA00022777"/>
    </source>
</evidence>
<dbReference type="EMBL" id="SRLC01000001">
    <property type="protein sequence ID" value="TGE24408.1"/>
    <property type="molecule type" value="Genomic_DNA"/>
</dbReference>
<keyword evidence="5" id="KW-0418">Kinase</keyword>
<feature type="domain" description="Histidine kinase" evidence="7">
    <location>
        <begin position="357"/>
        <end position="574"/>
    </location>
</feature>
<evidence type="ECO:0000313" key="11">
    <source>
        <dbReference type="Proteomes" id="UP000297549"/>
    </source>
</evidence>
<keyword evidence="11" id="KW-1185">Reference proteome</keyword>
<evidence type="ECO:0000259" key="9">
    <source>
        <dbReference type="PROSITE" id="PS50113"/>
    </source>
</evidence>
<dbReference type="FunFam" id="3.30.450.20:FF:000099">
    <property type="entry name" value="Sensory box sensor histidine kinase"/>
    <property type="match status" value="1"/>
</dbReference>
<dbReference type="Pfam" id="PF08447">
    <property type="entry name" value="PAS_3"/>
    <property type="match status" value="1"/>
</dbReference>
<dbReference type="InterPro" id="IPR013655">
    <property type="entry name" value="PAS_fold_3"/>
</dbReference>
<accession>A0A4Z0Q2T8</accession>
<dbReference type="Pfam" id="PF13188">
    <property type="entry name" value="PAS_8"/>
    <property type="match status" value="1"/>
</dbReference>
<dbReference type="SUPFAM" id="SSF55785">
    <property type="entry name" value="PYP-like sensor domain (PAS domain)"/>
    <property type="match status" value="2"/>
</dbReference>
<feature type="domain" description="PAC" evidence="9">
    <location>
        <begin position="280"/>
        <end position="332"/>
    </location>
</feature>
<dbReference type="SMART" id="SM00387">
    <property type="entry name" value="HATPase_c"/>
    <property type="match status" value="1"/>
</dbReference>
<organism evidence="10 11">
    <name type="scientific">Hymenobacter aquaticus</name>
    <dbReference type="NCBI Taxonomy" id="1867101"/>
    <lineage>
        <taxon>Bacteria</taxon>
        <taxon>Pseudomonadati</taxon>
        <taxon>Bacteroidota</taxon>
        <taxon>Cytophagia</taxon>
        <taxon>Cytophagales</taxon>
        <taxon>Hymenobacteraceae</taxon>
        <taxon>Hymenobacter</taxon>
    </lineage>
</organism>
<keyword evidence="4" id="KW-0808">Transferase</keyword>
<evidence type="ECO:0000256" key="6">
    <source>
        <dbReference type="SAM" id="Coils"/>
    </source>
</evidence>
<dbReference type="Gene3D" id="3.30.565.10">
    <property type="entry name" value="Histidine kinase-like ATPase, C-terminal domain"/>
    <property type="match status" value="1"/>
</dbReference>
<dbReference type="AlphaFoldDB" id="A0A4Z0Q2T8"/>
<dbReference type="Gene3D" id="3.30.450.20">
    <property type="entry name" value="PAS domain"/>
    <property type="match status" value="2"/>
</dbReference>
<dbReference type="InterPro" id="IPR035965">
    <property type="entry name" value="PAS-like_dom_sf"/>
</dbReference>
<dbReference type="InterPro" id="IPR000014">
    <property type="entry name" value="PAS"/>
</dbReference>
<evidence type="ECO:0000256" key="4">
    <source>
        <dbReference type="ARBA" id="ARBA00022679"/>
    </source>
</evidence>
<dbReference type="SMART" id="SM00091">
    <property type="entry name" value="PAS"/>
    <property type="match status" value="2"/>
</dbReference>
<evidence type="ECO:0000256" key="1">
    <source>
        <dbReference type="ARBA" id="ARBA00000085"/>
    </source>
</evidence>
<dbReference type="SUPFAM" id="SSF47384">
    <property type="entry name" value="Homodimeric domain of signal transducing histidine kinase"/>
    <property type="match status" value="1"/>
</dbReference>
<dbReference type="NCBIfam" id="TIGR00229">
    <property type="entry name" value="sensory_box"/>
    <property type="match status" value="2"/>
</dbReference>
<dbReference type="PRINTS" id="PR00344">
    <property type="entry name" value="BCTRLSENSOR"/>
</dbReference>
<feature type="domain" description="PAS" evidence="8">
    <location>
        <begin position="57"/>
        <end position="101"/>
    </location>
</feature>
<dbReference type="InterPro" id="IPR036890">
    <property type="entry name" value="HATPase_C_sf"/>
</dbReference>
<dbReference type="PROSITE" id="PS50109">
    <property type="entry name" value="HIS_KIN"/>
    <property type="match status" value="1"/>
</dbReference>
<dbReference type="GO" id="GO:0000155">
    <property type="term" value="F:phosphorelay sensor kinase activity"/>
    <property type="evidence" value="ECO:0007669"/>
    <property type="project" value="InterPro"/>
</dbReference>
<name>A0A4Z0Q2T8_9BACT</name>
<evidence type="ECO:0000313" key="10">
    <source>
        <dbReference type="EMBL" id="TGE24408.1"/>
    </source>
</evidence>
<dbReference type="RefSeq" id="WP_135461964.1">
    <property type="nucleotide sequence ID" value="NZ_SRLC01000001.1"/>
</dbReference>
<feature type="coiled-coil region" evidence="6">
    <location>
        <begin position="173"/>
        <end position="207"/>
    </location>
</feature>
<feature type="coiled-coil region" evidence="6">
    <location>
        <begin position="9"/>
        <end position="36"/>
    </location>
</feature>
<dbReference type="CDD" id="cd00130">
    <property type="entry name" value="PAS"/>
    <property type="match status" value="2"/>
</dbReference>
<dbReference type="PANTHER" id="PTHR43304:SF1">
    <property type="entry name" value="PAC DOMAIN-CONTAINING PROTEIN"/>
    <property type="match status" value="1"/>
</dbReference>
<dbReference type="InterPro" id="IPR000700">
    <property type="entry name" value="PAS-assoc_C"/>
</dbReference>
<dbReference type="SMART" id="SM00388">
    <property type="entry name" value="HisKA"/>
    <property type="match status" value="1"/>
</dbReference>
<protein>
    <recommendedName>
        <fullName evidence="2">histidine kinase</fullName>
        <ecNumber evidence="2">2.7.13.3</ecNumber>
    </recommendedName>
</protein>
<feature type="coiled-coil region" evidence="6">
    <location>
        <begin position="323"/>
        <end position="350"/>
    </location>
</feature>
<dbReference type="PROSITE" id="PS50112">
    <property type="entry name" value="PAS"/>
    <property type="match status" value="1"/>
</dbReference>
<gene>
    <name evidence="10" type="ORF">E5K00_04100</name>
</gene>
<evidence type="ECO:0000256" key="2">
    <source>
        <dbReference type="ARBA" id="ARBA00012438"/>
    </source>
</evidence>
<dbReference type="InterPro" id="IPR001610">
    <property type="entry name" value="PAC"/>
</dbReference>
<reference evidence="10 11" key="1">
    <citation type="submission" date="2019-04" db="EMBL/GenBank/DDBJ databases">
        <authorList>
            <person name="Feng G."/>
            <person name="Zhang J."/>
            <person name="Zhu H."/>
        </authorList>
    </citation>
    <scope>NUCLEOTIDE SEQUENCE [LARGE SCALE GENOMIC DNA]</scope>
    <source>
        <strain evidence="10 11">JCM 31653</strain>
    </source>
</reference>
<dbReference type="OrthoDB" id="9766459at2"/>
<dbReference type="PANTHER" id="PTHR43304">
    <property type="entry name" value="PHYTOCHROME-LIKE PROTEIN CPH1"/>
    <property type="match status" value="1"/>
</dbReference>
<dbReference type="Pfam" id="PF02518">
    <property type="entry name" value="HATPase_c"/>
    <property type="match status" value="1"/>
</dbReference>
<dbReference type="InterPro" id="IPR003661">
    <property type="entry name" value="HisK_dim/P_dom"/>
</dbReference>
<dbReference type="InterPro" id="IPR036097">
    <property type="entry name" value="HisK_dim/P_sf"/>
</dbReference>
<dbReference type="InterPro" id="IPR004358">
    <property type="entry name" value="Sig_transdc_His_kin-like_C"/>
</dbReference>
<dbReference type="PROSITE" id="PS50113">
    <property type="entry name" value="PAC"/>
    <property type="match status" value="1"/>
</dbReference>
<proteinExistence type="predicted"/>
<comment type="caution">
    <text evidence="10">The sequence shown here is derived from an EMBL/GenBank/DDBJ whole genome shotgun (WGS) entry which is preliminary data.</text>
</comment>
<dbReference type="Gene3D" id="1.10.287.130">
    <property type="match status" value="1"/>
</dbReference>
<dbReference type="InterPro" id="IPR052162">
    <property type="entry name" value="Sensor_kinase/Photoreceptor"/>
</dbReference>
<evidence type="ECO:0000256" key="3">
    <source>
        <dbReference type="ARBA" id="ARBA00022553"/>
    </source>
</evidence>
<dbReference type="InterPro" id="IPR003594">
    <property type="entry name" value="HATPase_dom"/>
</dbReference>
<evidence type="ECO:0000259" key="8">
    <source>
        <dbReference type="PROSITE" id="PS50112"/>
    </source>
</evidence>
<keyword evidence="3" id="KW-0597">Phosphoprotein</keyword>
<dbReference type="Proteomes" id="UP000297549">
    <property type="component" value="Unassembled WGS sequence"/>
</dbReference>
<dbReference type="EC" id="2.7.13.3" evidence="2"/>
<keyword evidence="6" id="KW-0175">Coiled coil</keyword>
<dbReference type="InterPro" id="IPR005467">
    <property type="entry name" value="His_kinase_dom"/>
</dbReference>
<comment type="catalytic activity">
    <reaction evidence="1">
        <text>ATP + protein L-histidine = ADP + protein N-phospho-L-histidine.</text>
        <dbReference type="EC" id="2.7.13.3"/>
    </reaction>
</comment>
<dbReference type="SMART" id="SM00086">
    <property type="entry name" value="PAC"/>
    <property type="match status" value="2"/>
</dbReference>
<evidence type="ECO:0000259" key="7">
    <source>
        <dbReference type="PROSITE" id="PS50109"/>
    </source>
</evidence>
<dbReference type="SUPFAM" id="SSF55874">
    <property type="entry name" value="ATPase domain of HSP90 chaperone/DNA topoisomerase II/histidine kinase"/>
    <property type="match status" value="1"/>
</dbReference>
<sequence length="574" mass="64099">MKELEGKSAAELARENQELRYRLEEAEDLIEAVRTGAVDALAIQGPEGPRIFTLEGADHGYRTLIEQMNEGAMLLSEDGTILYGNACLASWLGRALEEVIGGVFDTYIPLDFHAYWHALLLDSWRAGKGKGELPLRAQDGSLRPLSLSMNILSFHESPVLAVIATDLSAQEQIKAIQARVAEQNTVIARKNEEITQQQQARQALERVAAEASRILEGIPHIAWTADPTGRNTYLNRRWFDYTGHDVDSDPAHTFSALIHPDDLAGAVEQWRQSIATGRALELECRIRSAAGEYRWMLGRARPSRNEQGDIIQWIGAYTDIHEHKQALEHIDQAQHQLRDNNEQLTRANVDLDNFIYTASHDLKAPISNIEGLLHALLLELPAEAAGANDQVPLILTMMQDSVDRFKRTIEHLTEVTKLQKEHGHSAATLDVGRIITEVELDLAPLLLAAQATIDRTLSSCPTISFSEKNLRSVVYNLLSNALKYRAPERPPHIVVSCQREGDYAVLRVQDNGLGMNLRQDRPKLFGMFQRLHDHVEGSGIGLYMVKKIVENAGGRIEVESQLGVGSTFSVYFRR</sequence>